<dbReference type="Proteomes" id="UP000249910">
    <property type="component" value="Chromosome"/>
</dbReference>
<name>A0ABN5AWY5_9GAMM</name>
<accession>A0ABN5AWY5</accession>
<evidence type="ECO:0008006" key="6">
    <source>
        <dbReference type="Google" id="ProtNLM"/>
    </source>
</evidence>
<dbReference type="SUPFAM" id="SSF51120">
    <property type="entry name" value="beta-Roll"/>
    <property type="match status" value="1"/>
</dbReference>
<evidence type="ECO:0000256" key="2">
    <source>
        <dbReference type="ARBA" id="ARBA00022525"/>
    </source>
</evidence>
<keyword evidence="3" id="KW-0106">Calcium</keyword>
<dbReference type="PANTHER" id="PTHR38340:SF1">
    <property type="entry name" value="S-LAYER PROTEIN"/>
    <property type="match status" value="1"/>
</dbReference>
<dbReference type="EMBL" id="CP022132">
    <property type="protein sequence ID" value="ASG68000.1"/>
    <property type="molecule type" value="Genomic_DNA"/>
</dbReference>
<evidence type="ECO:0000256" key="3">
    <source>
        <dbReference type="ARBA" id="ARBA00022837"/>
    </source>
</evidence>
<keyword evidence="2" id="KW-0964">Secreted</keyword>
<dbReference type="InterPro" id="IPR011049">
    <property type="entry name" value="Serralysin-like_metalloprot_C"/>
</dbReference>
<keyword evidence="5" id="KW-1185">Reference proteome</keyword>
<dbReference type="PANTHER" id="PTHR38340">
    <property type="entry name" value="S-LAYER PROTEIN"/>
    <property type="match status" value="1"/>
</dbReference>
<dbReference type="RefSeq" id="WP_088772511.1">
    <property type="nucleotide sequence ID" value="NZ_CP022132.1"/>
</dbReference>
<organism evidence="4 5">
    <name type="scientific">Francisella halioticida</name>
    <dbReference type="NCBI Taxonomy" id="549298"/>
    <lineage>
        <taxon>Bacteria</taxon>
        <taxon>Pseudomonadati</taxon>
        <taxon>Pseudomonadota</taxon>
        <taxon>Gammaproteobacteria</taxon>
        <taxon>Thiotrichales</taxon>
        <taxon>Francisellaceae</taxon>
        <taxon>Francisella</taxon>
    </lineage>
</organism>
<reference evidence="4 5" key="1">
    <citation type="submission" date="2017-06" db="EMBL/GenBank/DDBJ databases">
        <title>Complete genome of Francisella halioticida.</title>
        <authorList>
            <person name="Sjodin A."/>
        </authorList>
    </citation>
    <scope>NUCLEOTIDE SEQUENCE [LARGE SCALE GENOMIC DNA]</scope>
    <source>
        <strain evidence="4 5">DSM 23729</strain>
    </source>
</reference>
<dbReference type="InterPro" id="IPR001343">
    <property type="entry name" value="Hemolysn_Ca-bd"/>
</dbReference>
<dbReference type="InterPro" id="IPR050557">
    <property type="entry name" value="RTX_toxin/Mannuronan_C5-epim"/>
</dbReference>
<evidence type="ECO:0000313" key="5">
    <source>
        <dbReference type="Proteomes" id="UP000249910"/>
    </source>
</evidence>
<dbReference type="Pfam" id="PF00353">
    <property type="entry name" value="HemolysinCabind"/>
    <property type="match status" value="2"/>
</dbReference>
<dbReference type="Gene3D" id="2.150.10.10">
    <property type="entry name" value="Serralysin-like metalloprotease, C-terminal"/>
    <property type="match status" value="1"/>
</dbReference>
<dbReference type="PRINTS" id="PR00313">
    <property type="entry name" value="CABNDNGRPT"/>
</dbReference>
<evidence type="ECO:0000256" key="1">
    <source>
        <dbReference type="ARBA" id="ARBA00004613"/>
    </source>
</evidence>
<sequence length="277" mass="28950">MLVKKFYAKSGYQTKVSGFEFADGSFDSIERVQPVTLGTDLGEKIVGTNDIVDVVDAGAGDDTVYLGLGDDIADAGDGNDIVKALNGGNNIIDGGSGDDRIETGAGSDMLSGGEGDDVIKAGARNDIITGGQCDDSLAGGAGSDTYEYSSGDGNDTINLAGDGSTDILKLNDISKDDILFSRVDNDLQINFQDQLSSIIVDDYFESQYNNDSLIIDANDEFQMLLAANANKMSEILAANTSSEDIDGGSVDGSNQITTQVDASQLADLWMPKDKTGS</sequence>
<evidence type="ECO:0000313" key="4">
    <source>
        <dbReference type="EMBL" id="ASG68000.1"/>
    </source>
</evidence>
<gene>
    <name evidence="4" type="ORF">CDV26_06035</name>
</gene>
<comment type="subcellular location">
    <subcellularLocation>
        <location evidence="1">Secreted</location>
    </subcellularLocation>
</comment>
<protein>
    <recommendedName>
        <fullName evidence="6">Calcium-binding protein</fullName>
    </recommendedName>
</protein>
<proteinExistence type="predicted"/>